<keyword evidence="2" id="KW-1003">Cell membrane</keyword>
<reference evidence="13 14" key="1">
    <citation type="submission" date="2022-06" db="EMBL/GenBank/DDBJ databases">
        <title>Isolation of gut microbiota from human fecal samples.</title>
        <authorList>
            <person name="Pamer E.G."/>
            <person name="Barat B."/>
            <person name="Waligurski E."/>
            <person name="Medina S."/>
            <person name="Paddock L."/>
            <person name="Mostad J."/>
        </authorList>
    </citation>
    <scope>NUCLEOTIDE SEQUENCE [LARGE SCALE GENOMIC DNA]</scope>
    <source>
        <strain evidence="13 14">DFI.7.95</strain>
    </source>
</reference>
<evidence type="ECO:0000256" key="5">
    <source>
        <dbReference type="ARBA" id="ARBA00022989"/>
    </source>
</evidence>
<evidence type="ECO:0000256" key="4">
    <source>
        <dbReference type="ARBA" id="ARBA00022692"/>
    </source>
</evidence>
<dbReference type="InterPro" id="IPR004090">
    <property type="entry name" value="Chemotax_Me-accpt_rcpt"/>
</dbReference>
<evidence type="ECO:0000256" key="9">
    <source>
        <dbReference type="PROSITE-ProRule" id="PRU00284"/>
    </source>
</evidence>
<gene>
    <name evidence="13" type="ORF">NE686_08460</name>
</gene>
<protein>
    <submittedName>
        <fullName evidence="13">Methyl-accepting chemotaxis protein</fullName>
    </submittedName>
</protein>
<dbReference type="InterPro" id="IPR004089">
    <property type="entry name" value="MCPsignal_dom"/>
</dbReference>
<feature type="domain" description="HAMP" evidence="12">
    <location>
        <begin position="333"/>
        <end position="388"/>
    </location>
</feature>
<keyword evidence="5 10" id="KW-1133">Transmembrane helix</keyword>
<evidence type="ECO:0000256" key="3">
    <source>
        <dbReference type="ARBA" id="ARBA00022500"/>
    </source>
</evidence>
<feature type="transmembrane region" description="Helical" evidence="10">
    <location>
        <begin position="20"/>
        <end position="43"/>
    </location>
</feature>
<dbReference type="Proteomes" id="UP001524478">
    <property type="component" value="Unassembled WGS sequence"/>
</dbReference>
<evidence type="ECO:0000256" key="7">
    <source>
        <dbReference type="ARBA" id="ARBA00023224"/>
    </source>
</evidence>
<dbReference type="PANTHER" id="PTHR32089">
    <property type="entry name" value="METHYL-ACCEPTING CHEMOTAXIS PROTEIN MCPB"/>
    <property type="match status" value="1"/>
</dbReference>
<proteinExistence type="inferred from homology"/>
<evidence type="ECO:0000256" key="2">
    <source>
        <dbReference type="ARBA" id="ARBA00022475"/>
    </source>
</evidence>
<evidence type="ECO:0000313" key="14">
    <source>
        <dbReference type="Proteomes" id="UP001524478"/>
    </source>
</evidence>
<evidence type="ECO:0000259" key="11">
    <source>
        <dbReference type="PROSITE" id="PS50111"/>
    </source>
</evidence>
<dbReference type="InterPro" id="IPR003660">
    <property type="entry name" value="HAMP_dom"/>
</dbReference>
<dbReference type="InterPro" id="IPR033479">
    <property type="entry name" value="dCache_1"/>
</dbReference>
<comment type="caution">
    <text evidence="13">The sequence shown here is derived from an EMBL/GenBank/DDBJ whole genome shotgun (WGS) entry which is preliminary data.</text>
</comment>
<evidence type="ECO:0000256" key="6">
    <source>
        <dbReference type="ARBA" id="ARBA00023136"/>
    </source>
</evidence>
<feature type="domain" description="Methyl-accepting transducer" evidence="11">
    <location>
        <begin position="407"/>
        <end position="678"/>
    </location>
</feature>
<dbReference type="Gene3D" id="3.30.450.20">
    <property type="entry name" value="PAS domain"/>
    <property type="match status" value="1"/>
</dbReference>
<evidence type="ECO:0000256" key="10">
    <source>
        <dbReference type="SAM" id="Phobius"/>
    </source>
</evidence>
<dbReference type="SMART" id="SM00283">
    <property type="entry name" value="MA"/>
    <property type="match status" value="1"/>
</dbReference>
<dbReference type="Gene3D" id="1.10.287.950">
    <property type="entry name" value="Methyl-accepting chemotaxis protein"/>
    <property type="match status" value="1"/>
</dbReference>
<sequence>MIQTKDKTKKKKRKSIGTALMLTLTLIIITFSAIVGTTTYLIAKNSLINSSEELLLNKAIDSANIVESRIQMYISSIEPLGNFEFLGDPDIAWEKKLELLKVEKGRLELTGIGIADIKGNLTLDNNNTVAVLNYDYFKIANNGKSYFSQPFYNSQSKNMDVAISTPIKFDDKIVGVIIAFKDANEFYGLASDIRIGDTGFAYLLNEDIDIVSHPTVVSGATSDTTVSSATNDGIETKVSFNTLAERVLASSKPDVEKIIENIGKKESGVGQYEEDGKIIHLGYAPIPSKGWTIIVNITENEILKDLNSLKKTLITIGSILLIIGLTLSYLINRGIIDKIIDMSNKTKHLSELDLTFTIDNKILTREDELGVMAQAIQRVIDSIKGFALETQSSSQLVAASSQELAAITEESSAASTSIAESANNISEKSQVQLQEILKISTEMNNVLNQFTIALDESTLVEKLNKEAFENTEKGKKAVDEVIEQMDNIKDSTNKVKLYLEDINNSSKKMDEILIVIQNIAEQTNLLALNAAIEAARAGESGKGFSVVADEIRKLADQTKDSTDEINHIIKNNHDLIIDTSRHMEFSNEEVNKGIKKVNDTKKTFDYIAKIIDDMNSGMSKSAKAITNVGSSIDEVIDSIQTAECISHEVAEQVYNVSSATEEQMASMDEITTSTDSLARLADDLQGIFRNIKL</sequence>
<evidence type="ECO:0000259" key="12">
    <source>
        <dbReference type="PROSITE" id="PS50885"/>
    </source>
</evidence>
<name>A0ABT1S9G5_9FIRM</name>
<dbReference type="PRINTS" id="PR00260">
    <property type="entry name" value="CHEMTRNSDUCR"/>
</dbReference>
<organism evidence="13 14">
    <name type="scientific">Tissierella carlieri</name>
    <dbReference type="NCBI Taxonomy" id="689904"/>
    <lineage>
        <taxon>Bacteria</taxon>
        <taxon>Bacillati</taxon>
        <taxon>Bacillota</taxon>
        <taxon>Tissierellia</taxon>
        <taxon>Tissierellales</taxon>
        <taxon>Tissierellaceae</taxon>
        <taxon>Tissierella</taxon>
    </lineage>
</organism>
<dbReference type="PROSITE" id="PS50111">
    <property type="entry name" value="CHEMOTAXIS_TRANSDUC_2"/>
    <property type="match status" value="1"/>
</dbReference>
<evidence type="ECO:0000256" key="8">
    <source>
        <dbReference type="ARBA" id="ARBA00029447"/>
    </source>
</evidence>
<dbReference type="SUPFAM" id="SSF58104">
    <property type="entry name" value="Methyl-accepting chemotaxis protein (MCP) signaling domain"/>
    <property type="match status" value="1"/>
</dbReference>
<dbReference type="PROSITE" id="PS50885">
    <property type="entry name" value="HAMP"/>
    <property type="match status" value="1"/>
</dbReference>
<dbReference type="RefSeq" id="WP_256311158.1">
    <property type="nucleotide sequence ID" value="NZ_JANGAC010000005.1"/>
</dbReference>
<comment type="subcellular location">
    <subcellularLocation>
        <location evidence="1">Cell membrane</location>
        <topology evidence="1">Multi-pass membrane protein</topology>
    </subcellularLocation>
</comment>
<dbReference type="Pfam" id="PF02743">
    <property type="entry name" value="dCache_1"/>
    <property type="match status" value="1"/>
</dbReference>
<accession>A0ABT1S9G5</accession>
<keyword evidence="3" id="KW-0145">Chemotaxis</keyword>
<keyword evidence="4 10" id="KW-0812">Transmembrane</keyword>
<dbReference type="CDD" id="cd18773">
    <property type="entry name" value="PDC1_HK_sensor"/>
    <property type="match status" value="1"/>
</dbReference>
<dbReference type="PANTHER" id="PTHR32089:SF112">
    <property type="entry name" value="LYSOZYME-LIKE PROTEIN-RELATED"/>
    <property type="match status" value="1"/>
</dbReference>
<evidence type="ECO:0000313" key="13">
    <source>
        <dbReference type="EMBL" id="MCQ4923112.1"/>
    </source>
</evidence>
<keyword evidence="14" id="KW-1185">Reference proteome</keyword>
<dbReference type="Pfam" id="PF00015">
    <property type="entry name" value="MCPsignal"/>
    <property type="match status" value="1"/>
</dbReference>
<keyword evidence="7 9" id="KW-0807">Transducer</keyword>
<dbReference type="EMBL" id="JANGAC010000005">
    <property type="protein sequence ID" value="MCQ4923112.1"/>
    <property type="molecule type" value="Genomic_DNA"/>
</dbReference>
<feature type="transmembrane region" description="Helical" evidence="10">
    <location>
        <begin position="313"/>
        <end position="332"/>
    </location>
</feature>
<comment type="similarity">
    <text evidence="8">Belongs to the methyl-accepting chemotaxis (MCP) protein family.</text>
</comment>
<dbReference type="CDD" id="cd11386">
    <property type="entry name" value="MCP_signal"/>
    <property type="match status" value="1"/>
</dbReference>
<dbReference type="CDD" id="cd12912">
    <property type="entry name" value="PDC2_MCP_like"/>
    <property type="match status" value="1"/>
</dbReference>
<keyword evidence="6 10" id="KW-0472">Membrane</keyword>
<evidence type="ECO:0000256" key="1">
    <source>
        <dbReference type="ARBA" id="ARBA00004651"/>
    </source>
</evidence>